<dbReference type="SUPFAM" id="SSF54593">
    <property type="entry name" value="Glyoxalase/Bleomycin resistance protein/Dihydroxybiphenyl dioxygenase"/>
    <property type="match status" value="1"/>
</dbReference>
<feature type="domain" description="Glyoxalase/fosfomycin resistance/dioxygenase" evidence="1">
    <location>
        <begin position="4"/>
        <end position="38"/>
    </location>
</feature>
<reference evidence="2 3" key="1">
    <citation type="submission" date="2020-03" db="EMBL/GenBank/DDBJ databases">
        <title>Leucobacter sp. nov., isolated from beetles.</title>
        <authorList>
            <person name="Hyun D.-W."/>
            <person name="Bae J.-W."/>
        </authorList>
    </citation>
    <scope>NUCLEOTIDE SEQUENCE [LARGE SCALE GENOMIC DNA]</scope>
    <source>
        <strain evidence="2 3">HDW9A</strain>
    </source>
</reference>
<dbReference type="Proteomes" id="UP000503441">
    <property type="component" value="Chromosome"/>
</dbReference>
<dbReference type="InterPro" id="IPR029068">
    <property type="entry name" value="Glyas_Bleomycin-R_OHBP_Dase"/>
</dbReference>
<evidence type="ECO:0000313" key="2">
    <source>
        <dbReference type="EMBL" id="QIM17591.1"/>
    </source>
</evidence>
<evidence type="ECO:0000313" key="3">
    <source>
        <dbReference type="Proteomes" id="UP000503441"/>
    </source>
</evidence>
<dbReference type="InterPro" id="IPR004360">
    <property type="entry name" value="Glyas_Fos-R_dOase_dom"/>
</dbReference>
<sequence>MRDLHDALAAAGTEILRAPEQGPFGLMFTFADPDGYAVTVHDEA</sequence>
<name>A0ABX6JTG9_9MICO</name>
<dbReference type="Pfam" id="PF00903">
    <property type="entry name" value="Glyoxalase"/>
    <property type="match status" value="1"/>
</dbReference>
<dbReference type="EMBL" id="CP049933">
    <property type="protein sequence ID" value="QIM17591.1"/>
    <property type="molecule type" value="Genomic_DNA"/>
</dbReference>
<dbReference type="Gene3D" id="3.30.720.110">
    <property type="match status" value="1"/>
</dbReference>
<accession>A0ABX6JTG9</accession>
<evidence type="ECO:0000259" key="1">
    <source>
        <dbReference type="Pfam" id="PF00903"/>
    </source>
</evidence>
<proteinExistence type="predicted"/>
<protein>
    <recommendedName>
        <fullName evidence="1">Glyoxalase/fosfomycin resistance/dioxygenase domain-containing protein</fullName>
    </recommendedName>
</protein>
<organism evidence="2 3">
    <name type="scientific">Leucobacter coleopterorum</name>
    <dbReference type="NCBI Taxonomy" id="2714933"/>
    <lineage>
        <taxon>Bacteria</taxon>
        <taxon>Bacillati</taxon>
        <taxon>Actinomycetota</taxon>
        <taxon>Actinomycetes</taxon>
        <taxon>Micrococcales</taxon>
        <taxon>Microbacteriaceae</taxon>
        <taxon>Leucobacter</taxon>
    </lineage>
</organism>
<keyword evidence="3" id="KW-1185">Reference proteome</keyword>
<gene>
    <name evidence="2" type="ORF">G7066_00665</name>
</gene>